<proteinExistence type="predicted"/>
<organism evidence="1">
    <name type="scientific">bioreactor metagenome</name>
    <dbReference type="NCBI Taxonomy" id="1076179"/>
    <lineage>
        <taxon>unclassified sequences</taxon>
        <taxon>metagenomes</taxon>
        <taxon>ecological metagenomes</taxon>
    </lineage>
</organism>
<dbReference type="AlphaFoldDB" id="A0A644V9U1"/>
<comment type="caution">
    <text evidence="1">The sequence shown here is derived from an EMBL/GenBank/DDBJ whole genome shotgun (WGS) entry which is preliminary data.</text>
</comment>
<dbReference type="EMBL" id="VSSQ01000248">
    <property type="protein sequence ID" value="MPL88001.1"/>
    <property type="molecule type" value="Genomic_DNA"/>
</dbReference>
<sequence length="106" mass="12173">MPLHPNIYLEVCHLINILDQFNHPLSAEIVDPDYKFILEAARFKSNGKNNYNPKEVPWRKTLSAGPQIHPAIHAHIPDRSAVSFLHRSPYTANRRWQAGRPYPLGP</sequence>
<protein>
    <submittedName>
        <fullName evidence="1">Uncharacterized protein</fullName>
    </submittedName>
</protein>
<evidence type="ECO:0000313" key="1">
    <source>
        <dbReference type="EMBL" id="MPL88001.1"/>
    </source>
</evidence>
<name>A0A644V9U1_9ZZZZ</name>
<gene>
    <name evidence="1" type="ORF">SDC9_34014</name>
</gene>
<accession>A0A644V9U1</accession>
<reference evidence="1" key="1">
    <citation type="submission" date="2019-08" db="EMBL/GenBank/DDBJ databases">
        <authorList>
            <person name="Kucharzyk K."/>
            <person name="Murdoch R.W."/>
            <person name="Higgins S."/>
            <person name="Loffler F."/>
        </authorList>
    </citation>
    <scope>NUCLEOTIDE SEQUENCE</scope>
</reference>